<name>A0ABP0U8N7_9BRYO</name>
<evidence type="ECO:0000256" key="3">
    <source>
        <dbReference type="ARBA" id="ARBA00022692"/>
    </source>
</evidence>
<feature type="transmembrane region" description="Helical" evidence="6">
    <location>
        <begin position="101"/>
        <end position="121"/>
    </location>
</feature>
<dbReference type="Pfam" id="PF01569">
    <property type="entry name" value="PAP2"/>
    <property type="match status" value="1"/>
</dbReference>
<evidence type="ECO:0000256" key="2">
    <source>
        <dbReference type="ARBA" id="ARBA00008816"/>
    </source>
</evidence>
<keyword evidence="4 6" id="KW-1133">Transmembrane helix</keyword>
<accession>A0ABP0U8N7</accession>
<proteinExistence type="inferred from homology"/>
<sequence length="285" mass="32203">MAQATSNTISWKLEDLLKFYWTDWVFTGVLVALEIFFNWIHPHERYVGEWMFVTGELRYPFKPETVPFMFLPVIALVVPMIFIVSYYIWRQNIQDLHNSTLGLFTAVLLTGVIVDAIKSGVGRPRPHFYAQCFGSTTAIAMYDGTGNVICSGNPASVREAYKSFPSGHTAWIFSGMGYLSLYLAGKLAVINQKYHPWKLLTIFLPLLVATFVGISRINDYHHHWTDVLVGAIMGLGVACFCYRQFFPSLWDENASRPFIDKQGDYSTTTSPLLSADSSNSESHPV</sequence>
<evidence type="ECO:0000256" key="4">
    <source>
        <dbReference type="ARBA" id="ARBA00022989"/>
    </source>
</evidence>
<organism evidence="8 9">
    <name type="scientific">Sphagnum troendelagicum</name>
    <dbReference type="NCBI Taxonomy" id="128251"/>
    <lineage>
        <taxon>Eukaryota</taxon>
        <taxon>Viridiplantae</taxon>
        <taxon>Streptophyta</taxon>
        <taxon>Embryophyta</taxon>
        <taxon>Bryophyta</taxon>
        <taxon>Sphagnophytina</taxon>
        <taxon>Sphagnopsida</taxon>
        <taxon>Sphagnales</taxon>
        <taxon>Sphagnaceae</taxon>
        <taxon>Sphagnum</taxon>
    </lineage>
</organism>
<dbReference type="SUPFAM" id="SSF48317">
    <property type="entry name" value="Acid phosphatase/Vanadium-dependent haloperoxidase"/>
    <property type="match status" value="1"/>
</dbReference>
<feature type="domain" description="Phosphatidic acid phosphatase type 2/haloperoxidase" evidence="7">
    <location>
        <begin position="101"/>
        <end position="242"/>
    </location>
</feature>
<evidence type="ECO:0000313" key="9">
    <source>
        <dbReference type="Proteomes" id="UP001497512"/>
    </source>
</evidence>
<dbReference type="InterPro" id="IPR000326">
    <property type="entry name" value="PAP2/HPO"/>
</dbReference>
<comment type="subcellular location">
    <subcellularLocation>
        <location evidence="1">Membrane</location>
        <topology evidence="1">Multi-pass membrane protein</topology>
    </subcellularLocation>
</comment>
<dbReference type="InterPro" id="IPR043216">
    <property type="entry name" value="PAP-like"/>
</dbReference>
<reference evidence="8" key="1">
    <citation type="submission" date="2024-02" db="EMBL/GenBank/DDBJ databases">
        <authorList>
            <consortium name="ELIXIR-Norway"/>
            <consortium name="Elixir Norway"/>
        </authorList>
    </citation>
    <scope>NUCLEOTIDE SEQUENCE</scope>
</reference>
<comment type="similarity">
    <text evidence="2">Belongs to the PA-phosphatase related phosphoesterase family.</text>
</comment>
<dbReference type="PANTHER" id="PTHR10165">
    <property type="entry name" value="LIPID PHOSPHATE PHOSPHATASE"/>
    <property type="match status" value="1"/>
</dbReference>
<gene>
    <name evidence="8" type="ORF">CSSPTR1EN2_LOCUS12372</name>
</gene>
<protein>
    <recommendedName>
        <fullName evidence="7">Phosphatidic acid phosphatase type 2/haloperoxidase domain-containing protein</fullName>
    </recommendedName>
</protein>
<feature type="transmembrane region" description="Helical" evidence="6">
    <location>
        <begin position="21"/>
        <end position="41"/>
    </location>
</feature>
<keyword evidence="3 6" id="KW-0812">Transmembrane</keyword>
<dbReference type="SMART" id="SM00014">
    <property type="entry name" value="acidPPc"/>
    <property type="match status" value="1"/>
</dbReference>
<dbReference type="CDD" id="cd03390">
    <property type="entry name" value="PAP2_containing_1_like"/>
    <property type="match status" value="1"/>
</dbReference>
<keyword evidence="5 6" id="KW-0472">Membrane</keyword>
<dbReference type="InterPro" id="IPR036938">
    <property type="entry name" value="PAP2/HPO_sf"/>
</dbReference>
<feature type="transmembrane region" description="Helical" evidence="6">
    <location>
        <begin position="197"/>
        <end position="215"/>
    </location>
</feature>
<evidence type="ECO:0000256" key="1">
    <source>
        <dbReference type="ARBA" id="ARBA00004141"/>
    </source>
</evidence>
<dbReference type="EMBL" id="OZ019894">
    <property type="protein sequence ID" value="CAK9214719.1"/>
    <property type="molecule type" value="Genomic_DNA"/>
</dbReference>
<dbReference type="Gene3D" id="1.20.144.10">
    <property type="entry name" value="Phosphatidic acid phosphatase type 2/haloperoxidase"/>
    <property type="match status" value="1"/>
</dbReference>
<feature type="transmembrane region" description="Helical" evidence="6">
    <location>
        <begin position="168"/>
        <end position="185"/>
    </location>
</feature>
<evidence type="ECO:0000313" key="8">
    <source>
        <dbReference type="EMBL" id="CAK9214719.1"/>
    </source>
</evidence>
<keyword evidence="9" id="KW-1185">Reference proteome</keyword>
<evidence type="ECO:0000256" key="5">
    <source>
        <dbReference type="ARBA" id="ARBA00023136"/>
    </source>
</evidence>
<feature type="transmembrane region" description="Helical" evidence="6">
    <location>
        <begin position="68"/>
        <end position="89"/>
    </location>
</feature>
<evidence type="ECO:0000256" key="6">
    <source>
        <dbReference type="SAM" id="Phobius"/>
    </source>
</evidence>
<feature type="transmembrane region" description="Helical" evidence="6">
    <location>
        <begin position="227"/>
        <end position="246"/>
    </location>
</feature>
<dbReference type="PANTHER" id="PTHR10165:SF203">
    <property type="entry name" value="LIPID PHOSPHATE PHOSPHATASE 3, CHLOROPLASTIC-RELATED"/>
    <property type="match status" value="1"/>
</dbReference>
<dbReference type="Proteomes" id="UP001497512">
    <property type="component" value="Chromosome 2"/>
</dbReference>
<evidence type="ECO:0000259" key="7">
    <source>
        <dbReference type="SMART" id="SM00014"/>
    </source>
</evidence>